<protein>
    <submittedName>
        <fullName evidence="1">Putative ovule protein</fullName>
    </submittedName>
</protein>
<accession>A0A0V0GK95</accession>
<evidence type="ECO:0000313" key="1">
    <source>
        <dbReference type="EMBL" id="JAP08183.1"/>
    </source>
</evidence>
<reference evidence="1" key="1">
    <citation type="submission" date="2015-12" db="EMBL/GenBank/DDBJ databases">
        <title>Gene expression during late stages of embryo sac development: a critical building block for successful pollen-pistil interactions.</title>
        <authorList>
            <person name="Liu Y."/>
            <person name="Joly V."/>
            <person name="Sabar M."/>
            <person name="Matton D.P."/>
        </authorList>
    </citation>
    <scope>NUCLEOTIDE SEQUENCE</scope>
</reference>
<name>A0A0V0GK95_SOLCH</name>
<feature type="non-terminal residue" evidence="1">
    <location>
        <position position="1"/>
    </location>
</feature>
<proteinExistence type="predicted"/>
<organism evidence="1">
    <name type="scientific">Solanum chacoense</name>
    <name type="common">Chaco potato</name>
    <dbReference type="NCBI Taxonomy" id="4108"/>
    <lineage>
        <taxon>Eukaryota</taxon>
        <taxon>Viridiplantae</taxon>
        <taxon>Streptophyta</taxon>
        <taxon>Embryophyta</taxon>
        <taxon>Tracheophyta</taxon>
        <taxon>Spermatophyta</taxon>
        <taxon>Magnoliopsida</taxon>
        <taxon>eudicotyledons</taxon>
        <taxon>Gunneridae</taxon>
        <taxon>Pentapetalae</taxon>
        <taxon>asterids</taxon>
        <taxon>lamiids</taxon>
        <taxon>Solanales</taxon>
        <taxon>Solanaceae</taxon>
        <taxon>Solanoideae</taxon>
        <taxon>Solaneae</taxon>
        <taxon>Solanum</taxon>
    </lineage>
</organism>
<dbReference type="AlphaFoldDB" id="A0A0V0GK95"/>
<sequence>FFFFFFYACGVDQVGEETLEESVQLDLIELSRSFKAEPIMNPFSSGTRLSGCLWVEKMGGE</sequence>
<dbReference type="EMBL" id="GEDG01037347">
    <property type="protein sequence ID" value="JAP08183.1"/>
    <property type="molecule type" value="Transcribed_RNA"/>
</dbReference>